<dbReference type="OrthoDB" id="6288785at2759"/>
<dbReference type="Proteomes" id="UP000807769">
    <property type="component" value="Unassembled WGS sequence"/>
</dbReference>
<gene>
    <name evidence="1" type="ORF">BJ212DRAFT_599562</name>
</gene>
<dbReference type="GeneID" id="64637644"/>
<evidence type="ECO:0000313" key="1">
    <source>
        <dbReference type="EMBL" id="KAG1809714.1"/>
    </source>
</evidence>
<name>A0A9P7E3A4_9AGAM</name>
<comment type="caution">
    <text evidence="1">The sequence shown here is derived from an EMBL/GenBank/DDBJ whole genome shotgun (WGS) entry which is preliminary data.</text>
</comment>
<reference evidence="1" key="1">
    <citation type="journal article" date="2020" name="New Phytol.">
        <title>Comparative genomics reveals dynamic genome evolution in host specialist ectomycorrhizal fungi.</title>
        <authorList>
            <person name="Lofgren L.A."/>
            <person name="Nguyen N.H."/>
            <person name="Vilgalys R."/>
            <person name="Ruytinx J."/>
            <person name="Liao H.L."/>
            <person name="Branco S."/>
            <person name="Kuo A."/>
            <person name="LaButti K."/>
            <person name="Lipzen A."/>
            <person name="Andreopoulos W."/>
            <person name="Pangilinan J."/>
            <person name="Riley R."/>
            <person name="Hundley H."/>
            <person name="Na H."/>
            <person name="Barry K."/>
            <person name="Grigoriev I.V."/>
            <person name="Stajich J.E."/>
            <person name="Kennedy P.G."/>
        </authorList>
    </citation>
    <scope>NUCLEOTIDE SEQUENCE</scope>
    <source>
        <strain evidence="1">MN1</strain>
    </source>
</reference>
<accession>A0A9P7E3A4</accession>
<keyword evidence="2" id="KW-1185">Reference proteome</keyword>
<proteinExistence type="predicted"/>
<organism evidence="1 2">
    <name type="scientific">Suillus subaureus</name>
    <dbReference type="NCBI Taxonomy" id="48587"/>
    <lineage>
        <taxon>Eukaryota</taxon>
        <taxon>Fungi</taxon>
        <taxon>Dikarya</taxon>
        <taxon>Basidiomycota</taxon>
        <taxon>Agaricomycotina</taxon>
        <taxon>Agaricomycetes</taxon>
        <taxon>Agaricomycetidae</taxon>
        <taxon>Boletales</taxon>
        <taxon>Suillineae</taxon>
        <taxon>Suillaceae</taxon>
        <taxon>Suillus</taxon>
    </lineage>
</organism>
<dbReference type="AlphaFoldDB" id="A0A9P7E3A4"/>
<protein>
    <submittedName>
        <fullName evidence="1">Uncharacterized protein</fullName>
    </submittedName>
</protein>
<dbReference type="RefSeq" id="XP_041189428.1">
    <property type="nucleotide sequence ID" value="XM_041343628.1"/>
</dbReference>
<evidence type="ECO:0000313" key="2">
    <source>
        <dbReference type="Proteomes" id="UP000807769"/>
    </source>
</evidence>
<sequence>MTRTEQTLPKSCLNLLITMDGSKIGLFGMLRLVKWMTDEQVAALPINEETIAFERDPTAAVFVCIAQRSMLCT</sequence>
<dbReference type="EMBL" id="JABBWG010000033">
    <property type="protein sequence ID" value="KAG1809714.1"/>
    <property type="molecule type" value="Genomic_DNA"/>
</dbReference>